<reference evidence="3" key="1">
    <citation type="journal article" date="2013" name="ISME J.">
        <title>A small predatory core genome in the divergent marine Bacteriovorax marinus SJ and the terrestrial Bdellovibrio bacteriovorus.</title>
        <authorList>
            <person name="Crossman L.C."/>
            <person name="Chen H."/>
            <person name="Cerdeno-Tarraga A.M."/>
            <person name="Brooks K."/>
            <person name="Quail M.A."/>
            <person name="Pineiro S.A."/>
            <person name="Hobley L."/>
            <person name="Sockett R.E."/>
            <person name="Bentley S.D."/>
            <person name="Parkhill J."/>
            <person name="Williams H.N."/>
            <person name="Stine O.C."/>
        </authorList>
    </citation>
    <scope>NUCLEOTIDE SEQUENCE [LARGE SCALE GENOMIC DNA]</scope>
    <source>
        <strain evidence="3">ATCC BAA-682 / DSM 15412 / SJ</strain>
    </source>
</reference>
<keyword evidence="3" id="KW-1185">Reference proteome</keyword>
<dbReference type="Gene3D" id="2.30.42.10">
    <property type="match status" value="1"/>
</dbReference>
<dbReference type="InterPro" id="IPR007963">
    <property type="entry name" value="Peptidase_M61_catalytic"/>
</dbReference>
<dbReference type="SUPFAM" id="SSF55486">
    <property type="entry name" value="Metalloproteases ('zincins'), catalytic domain"/>
    <property type="match status" value="1"/>
</dbReference>
<accession>E1X461</accession>
<name>E1X461_HALMS</name>
<dbReference type="InterPro" id="IPR024191">
    <property type="entry name" value="Peptidase_M61"/>
</dbReference>
<gene>
    <name evidence="2" type="ordered locus">BMS_2230</name>
</gene>
<dbReference type="PATRIC" id="fig|862908.3.peg.2121"/>
<dbReference type="InterPro" id="IPR036034">
    <property type="entry name" value="PDZ_sf"/>
</dbReference>
<feature type="domain" description="PDZ" evidence="1">
    <location>
        <begin position="463"/>
        <end position="520"/>
    </location>
</feature>
<protein>
    <submittedName>
        <fullName evidence="2">Signaling protein</fullName>
    </submittedName>
</protein>
<dbReference type="Gene3D" id="2.60.40.3650">
    <property type="match status" value="1"/>
</dbReference>
<dbReference type="eggNOG" id="COG3975">
    <property type="taxonomic scope" value="Bacteria"/>
</dbReference>
<proteinExistence type="predicted"/>
<dbReference type="STRING" id="862908.BMS_2230"/>
<dbReference type="Pfam" id="PF13180">
    <property type="entry name" value="PDZ_2"/>
    <property type="match status" value="1"/>
</dbReference>
<dbReference type="KEGG" id="bmx:BMS_2230"/>
<dbReference type="InterPro" id="IPR001478">
    <property type="entry name" value="PDZ"/>
</dbReference>
<dbReference type="EMBL" id="FQ312005">
    <property type="protein sequence ID" value="CBW27032.1"/>
    <property type="molecule type" value="Genomic_DNA"/>
</dbReference>
<dbReference type="Gene3D" id="1.10.390.10">
    <property type="entry name" value="Neutral Protease Domain 2"/>
    <property type="match status" value="1"/>
</dbReference>
<dbReference type="Proteomes" id="UP000008963">
    <property type="component" value="Chromosome"/>
</dbReference>
<evidence type="ECO:0000313" key="2">
    <source>
        <dbReference type="EMBL" id="CBW27032.1"/>
    </source>
</evidence>
<sequence>MNLMKLHYKIKIDNPKTHYLSVTIRGQRSKDDAKLSFFIPSWSPGSYLMREYGKHIQNFKALNPGGEFYYFEQVDKGVYEVDFESKEVKGDKENFEIHYDVFCHELTVRTSHIDESHAFLHGPTIFMGIKDKNILNPEVEVEFPPLWSKLTTGLRDISTKREVFLYSADNYDDLIDSPIEIGCQETDGFRVDGIDHELCWYGSPMKHGYNLKADIKTIVEYISKTMGEIPYEKYTFITHFAPNLFGGLEHKNSTALQYCSRAMIDRSGYTDWLELVAHEYFHTWNVKRIRPKELGPFNYLSEGFTRMHWLTEGLTSFMDQLFVYRCGLTTLSEYLEKMKANLNRYYSIPGRKFHSLEDSSFNAWIKLYRPDENSNNSSISYYLKGGLVFFALNILLVKEGSGINALLDLLWKRYKADPENGMEDHEVYSMIESLTNRKVRERFENMICSTEEIDFEQLLKEMSVEVEYTTDSKVDLGVVTSNTGDRVVIKSVTLDGAAHKYGLNAGDEIIAIDGMRVLSGDFQKYDKFLTLNKTYRFTVSRLGYLTDVEVLMESAPRSIVALKSTNEELTKKFLG</sequence>
<dbReference type="InterPro" id="IPR040756">
    <property type="entry name" value="Peptidase_M61_N"/>
</dbReference>
<dbReference type="SMART" id="SM00228">
    <property type="entry name" value="PDZ"/>
    <property type="match status" value="1"/>
</dbReference>
<dbReference type="HOGENOM" id="CLU_022755_0_0_7"/>
<dbReference type="SUPFAM" id="SSF50156">
    <property type="entry name" value="PDZ domain-like"/>
    <property type="match status" value="1"/>
</dbReference>
<organism evidence="2 3">
    <name type="scientific">Halobacteriovorax marinus (strain ATCC BAA-682 / DSM 15412 / SJ)</name>
    <name type="common">Bacteriovorax marinus</name>
    <dbReference type="NCBI Taxonomy" id="862908"/>
    <lineage>
        <taxon>Bacteria</taxon>
        <taxon>Pseudomonadati</taxon>
        <taxon>Bdellovibrionota</taxon>
        <taxon>Bacteriovoracia</taxon>
        <taxon>Bacteriovoracales</taxon>
        <taxon>Halobacteriovoraceae</taxon>
        <taxon>Halobacteriovorax</taxon>
    </lineage>
</organism>
<dbReference type="Pfam" id="PF05299">
    <property type="entry name" value="Peptidase_M61"/>
    <property type="match status" value="1"/>
</dbReference>
<dbReference type="InterPro" id="IPR027268">
    <property type="entry name" value="Peptidase_M4/M1_CTD_sf"/>
</dbReference>
<dbReference type="OrthoDB" id="9778516at2"/>
<evidence type="ECO:0000313" key="3">
    <source>
        <dbReference type="Proteomes" id="UP000008963"/>
    </source>
</evidence>
<dbReference type="PROSITE" id="PS50106">
    <property type="entry name" value="PDZ"/>
    <property type="match status" value="1"/>
</dbReference>
<dbReference type="Pfam" id="PF17899">
    <property type="entry name" value="Peptidase_M61_N"/>
    <property type="match status" value="1"/>
</dbReference>
<dbReference type="PIRSF" id="PIRSF016493">
    <property type="entry name" value="Glycyl_aminpptds"/>
    <property type="match status" value="1"/>
</dbReference>
<dbReference type="AlphaFoldDB" id="E1X461"/>
<evidence type="ECO:0000259" key="1">
    <source>
        <dbReference type="PROSITE" id="PS50106"/>
    </source>
</evidence>